<name>A0A6H1TUH7_9CYAN</name>
<evidence type="ECO:0000313" key="2">
    <source>
        <dbReference type="Proteomes" id="UP000500857"/>
    </source>
</evidence>
<dbReference type="EMBL" id="CP051167">
    <property type="protein sequence ID" value="QIZ69600.1"/>
    <property type="molecule type" value="Genomic_DNA"/>
</dbReference>
<dbReference type="AlphaFoldDB" id="A0A6H1TUH7"/>
<dbReference type="RefSeq" id="WP_168567757.1">
    <property type="nucleotide sequence ID" value="NZ_CP051167.1"/>
</dbReference>
<organism evidence="1 2">
    <name type="scientific">Oxynema aestuarii AP17</name>
    <dbReference type="NCBI Taxonomy" id="2064643"/>
    <lineage>
        <taxon>Bacteria</taxon>
        <taxon>Bacillati</taxon>
        <taxon>Cyanobacteriota</taxon>
        <taxon>Cyanophyceae</taxon>
        <taxon>Oscillatoriophycideae</taxon>
        <taxon>Oscillatoriales</taxon>
        <taxon>Oscillatoriaceae</taxon>
        <taxon>Oxynema</taxon>
        <taxon>Oxynema aestuarii</taxon>
    </lineage>
</organism>
<sequence>MIIQGNFYKLTISEIFCEIWRSGEITHLERWGLMSALLKGSLSREEMETINRLIHAVRRGWLRVVD</sequence>
<reference evidence="1 2" key="1">
    <citation type="submission" date="2020-04" db="EMBL/GenBank/DDBJ databases">
        <authorList>
            <person name="Basu S."/>
            <person name="Maruthanayagam V."/>
            <person name="Chakraborty S."/>
            <person name="Pramanik A."/>
            <person name="Mukherjee J."/>
            <person name="Brink B."/>
        </authorList>
    </citation>
    <scope>NUCLEOTIDE SEQUENCE [LARGE SCALE GENOMIC DNA]</scope>
    <source>
        <strain evidence="1 2">AP17</strain>
    </source>
</reference>
<evidence type="ECO:0000313" key="1">
    <source>
        <dbReference type="EMBL" id="QIZ69600.1"/>
    </source>
</evidence>
<dbReference type="Proteomes" id="UP000500857">
    <property type="component" value="Chromosome"/>
</dbReference>
<gene>
    <name evidence="1" type="ORF">HCG48_02525</name>
</gene>
<proteinExistence type="predicted"/>
<accession>A0A6H1TUH7</accession>
<protein>
    <submittedName>
        <fullName evidence="1">Uncharacterized protein</fullName>
    </submittedName>
</protein>
<keyword evidence="2" id="KW-1185">Reference proteome</keyword>
<dbReference type="KEGG" id="oxy:HCG48_02525"/>